<accession>A0A1F6GVJ0</accession>
<gene>
    <name evidence="2" type="ORF">A2557_05140</name>
</gene>
<dbReference type="AlphaFoldDB" id="A0A1F6GVJ0"/>
<proteinExistence type="predicted"/>
<dbReference type="EMBL" id="MFNF01000024">
    <property type="protein sequence ID" value="OGH02144.1"/>
    <property type="molecule type" value="Genomic_DNA"/>
</dbReference>
<sequence>MKGGNRWVESPSLRNYPQEGMFFELPSEERTGGSSKRTKPRFQQPLRAEPMKTWKLILTLLGLALALSPQLWAKTNDEVGGYKKPQVCLDSNIRCILKHAGDVTYWCLKSNIQRELDMRREGPVITKTLNDKMGHCAKIIPLDNYPKE</sequence>
<evidence type="ECO:0000313" key="3">
    <source>
        <dbReference type="Proteomes" id="UP000177583"/>
    </source>
</evidence>
<comment type="caution">
    <text evidence="2">The sequence shown here is derived from an EMBL/GenBank/DDBJ whole genome shotgun (WGS) entry which is preliminary data.</text>
</comment>
<dbReference type="Proteomes" id="UP000177583">
    <property type="component" value="Unassembled WGS sequence"/>
</dbReference>
<evidence type="ECO:0000313" key="2">
    <source>
        <dbReference type="EMBL" id="OGH02144.1"/>
    </source>
</evidence>
<feature type="region of interest" description="Disordered" evidence="1">
    <location>
        <begin position="25"/>
        <end position="45"/>
    </location>
</feature>
<protein>
    <submittedName>
        <fullName evidence="2">Uncharacterized protein</fullName>
    </submittedName>
</protein>
<reference evidence="2 3" key="1">
    <citation type="journal article" date="2016" name="Nat. Commun.">
        <title>Thousands of microbial genomes shed light on interconnected biogeochemical processes in an aquifer system.</title>
        <authorList>
            <person name="Anantharaman K."/>
            <person name="Brown C.T."/>
            <person name="Hug L.A."/>
            <person name="Sharon I."/>
            <person name="Castelle C.J."/>
            <person name="Probst A.J."/>
            <person name="Thomas B.C."/>
            <person name="Singh A."/>
            <person name="Wilkins M.J."/>
            <person name="Karaoz U."/>
            <person name="Brodie E.L."/>
            <person name="Williams K.H."/>
            <person name="Hubbard S.S."/>
            <person name="Banfield J.F."/>
        </authorList>
    </citation>
    <scope>NUCLEOTIDE SEQUENCE [LARGE SCALE GENOMIC DNA]</scope>
</reference>
<name>A0A1F6GVJ0_9PROT</name>
<evidence type="ECO:0000256" key="1">
    <source>
        <dbReference type="SAM" id="MobiDB-lite"/>
    </source>
</evidence>
<organism evidence="2 3">
    <name type="scientific">Candidatus Lambdaproteobacteria bacterium RIFOXYD2_FULL_56_26</name>
    <dbReference type="NCBI Taxonomy" id="1817773"/>
    <lineage>
        <taxon>Bacteria</taxon>
        <taxon>Pseudomonadati</taxon>
        <taxon>Pseudomonadota</taxon>
        <taxon>Candidatus Lambdaproteobacteria</taxon>
    </lineage>
</organism>